<dbReference type="CDD" id="cd22125">
    <property type="entry name" value="F-box_FBXL14"/>
    <property type="match status" value="1"/>
</dbReference>
<dbReference type="STRING" id="45351.A7SCB1"/>
<dbReference type="FunCoup" id="A7SCB1">
    <property type="interactions" value="173"/>
</dbReference>
<dbReference type="Proteomes" id="UP000001593">
    <property type="component" value="Unassembled WGS sequence"/>
</dbReference>
<dbReference type="OrthoDB" id="2585512at2759"/>
<dbReference type="Pfam" id="PF13516">
    <property type="entry name" value="LRR_6"/>
    <property type="match status" value="2"/>
</dbReference>
<dbReference type="EMBL" id="DS469622">
    <property type="protein sequence ID" value="EDO38652.1"/>
    <property type="molecule type" value="Genomic_DNA"/>
</dbReference>
<organism evidence="3 4">
    <name type="scientific">Nematostella vectensis</name>
    <name type="common">Starlet sea anemone</name>
    <dbReference type="NCBI Taxonomy" id="45351"/>
    <lineage>
        <taxon>Eukaryota</taxon>
        <taxon>Metazoa</taxon>
        <taxon>Cnidaria</taxon>
        <taxon>Anthozoa</taxon>
        <taxon>Hexacorallia</taxon>
        <taxon>Actiniaria</taxon>
        <taxon>Edwardsiidae</taxon>
        <taxon>Nematostella</taxon>
    </lineage>
</organism>
<dbReference type="SUPFAM" id="SSF81383">
    <property type="entry name" value="F-box domain"/>
    <property type="match status" value="1"/>
</dbReference>
<dbReference type="PANTHER" id="PTHR13318">
    <property type="entry name" value="PARTNER OF PAIRED, ISOFORM B-RELATED"/>
    <property type="match status" value="1"/>
</dbReference>
<evidence type="ECO:0000259" key="2">
    <source>
        <dbReference type="PROSITE" id="PS50181"/>
    </source>
</evidence>
<keyword evidence="1" id="KW-0833">Ubl conjugation pathway</keyword>
<dbReference type="InterPro" id="IPR047932">
    <property type="entry name" value="FBXL14_F-box"/>
</dbReference>
<evidence type="ECO:0000313" key="4">
    <source>
        <dbReference type="Proteomes" id="UP000001593"/>
    </source>
</evidence>
<dbReference type="InterPro" id="IPR032675">
    <property type="entry name" value="LRR_dom_sf"/>
</dbReference>
<dbReference type="InParanoid" id="A7SCB1"/>
<evidence type="ECO:0000256" key="1">
    <source>
        <dbReference type="ARBA" id="ARBA00022786"/>
    </source>
</evidence>
<dbReference type="FunFam" id="1.20.1280.50:FF:000059">
    <property type="entry name" value="Partner of Paired"/>
    <property type="match status" value="1"/>
</dbReference>
<dbReference type="GO" id="GO:0019005">
    <property type="term" value="C:SCF ubiquitin ligase complex"/>
    <property type="evidence" value="ECO:0000318"/>
    <property type="project" value="GO_Central"/>
</dbReference>
<dbReference type="AlphaFoldDB" id="A7SCB1"/>
<dbReference type="PANTHER" id="PTHR13318:SF193">
    <property type="entry name" value="F-BOX_LRR-REPEAT PROTEIN 16"/>
    <property type="match status" value="1"/>
</dbReference>
<dbReference type="HOGENOM" id="CLU_016072_7_0_1"/>
<dbReference type="eggNOG" id="KOG1947">
    <property type="taxonomic scope" value="Eukaryota"/>
</dbReference>
<evidence type="ECO:0000313" key="3">
    <source>
        <dbReference type="EMBL" id="EDO38652.1"/>
    </source>
</evidence>
<dbReference type="KEGG" id="nve:5510224"/>
<dbReference type="Gene3D" id="1.20.1280.50">
    <property type="match status" value="1"/>
</dbReference>
<dbReference type="InterPro" id="IPR001810">
    <property type="entry name" value="F-box_dom"/>
</dbReference>
<gene>
    <name evidence="3" type="ORF">NEMVEDRAFT_v1g168894</name>
</gene>
<sequence length="398" mass="43922">MKGQFEMTIHCLFPEILALIFAYLSVRDKGRVAQVCTKWRDAAYSRIVWRGVQARLHLRRSNPFLFPSLAKRGIRKIRILSLKKSLSFVVQSLSCIESLNLKGCYNVTDTSIGHAFVKYLPTLTVLDLSLCKQITDSSLGKIADFLKNLEFLDLAGCCNITNTGLLLCSWGLVKLKHLNLRSCRHISDAGILHLSGLSNNINAHGNKNLTTLCLQDCQKITDNALRHISKGLINLECLNLSFCCGISGAGLAHLATLRSLRELNLRSCEGVNNEGIAHLAVGGLNLVCLDVSFCDKIGDVALNHISSGLNHLQNLGLNSSHITDEGLCKISRHLRELRVLNIGQCTQITDQSIASIASNLICITNIDLYGCTKVTKCGLEKLMHLPKLRVLNLGLWQR</sequence>
<dbReference type="Pfam" id="PF12937">
    <property type="entry name" value="F-box-like"/>
    <property type="match status" value="1"/>
</dbReference>
<dbReference type="FunFam" id="3.80.10.10:FF:000051">
    <property type="entry name" value="F-box and leucine-rich repeat protein 14"/>
    <property type="match status" value="1"/>
</dbReference>
<dbReference type="GO" id="GO:0031146">
    <property type="term" value="P:SCF-dependent proteasomal ubiquitin-dependent protein catabolic process"/>
    <property type="evidence" value="ECO:0000318"/>
    <property type="project" value="GO_Central"/>
</dbReference>
<accession>A7SCB1</accession>
<dbReference type="InterPro" id="IPR001611">
    <property type="entry name" value="Leu-rich_rpt"/>
</dbReference>
<dbReference type="InterPro" id="IPR006553">
    <property type="entry name" value="Leu-rich_rpt_Cys-con_subtyp"/>
</dbReference>
<dbReference type="InterPro" id="IPR057207">
    <property type="entry name" value="FBXL15_LRR"/>
</dbReference>
<dbReference type="InterPro" id="IPR036047">
    <property type="entry name" value="F-box-like_dom_sf"/>
</dbReference>
<dbReference type="Pfam" id="PF25372">
    <property type="entry name" value="DUF7885"/>
    <property type="match status" value="2"/>
</dbReference>
<proteinExistence type="predicted"/>
<dbReference type="PhylomeDB" id="A7SCB1"/>
<dbReference type="SMART" id="SM00367">
    <property type="entry name" value="LRR_CC"/>
    <property type="match status" value="11"/>
</dbReference>
<dbReference type="SMART" id="SM00256">
    <property type="entry name" value="FBOX"/>
    <property type="match status" value="1"/>
</dbReference>
<reference evidence="3 4" key="1">
    <citation type="journal article" date="2007" name="Science">
        <title>Sea anemone genome reveals ancestral eumetazoan gene repertoire and genomic organization.</title>
        <authorList>
            <person name="Putnam N.H."/>
            <person name="Srivastava M."/>
            <person name="Hellsten U."/>
            <person name="Dirks B."/>
            <person name="Chapman J."/>
            <person name="Salamov A."/>
            <person name="Terry A."/>
            <person name="Shapiro H."/>
            <person name="Lindquist E."/>
            <person name="Kapitonov V.V."/>
            <person name="Jurka J."/>
            <person name="Genikhovich G."/>
            <person name="Grigoriev I.V."/>
            <person name="Lucas S.M."/>
            <person name="Steele R.E."/>
            <person name="Finnerty J.R."/>
            <person name="Technau U."/>
            <person name="Martindale M.Q."/>
            <person name="Rokhsar D.S."/>
        </authorList>
    </citation>
    <scope>NUCLEOTIDE SEQUENCE [LARGE SCALE GENOMIC DNA]</scope>
    <source>
        <strain evidence="4">CH2 X CH6</strain>
    </source>
</reference>
<feature type="domain" description="F-box" evidence="2">
    <location>
        <begin position="6"/>
        <end position="52"/>
    </location>
</feature>
<keyword evidence="4" id="KW-1185">Reference proteome</keyword>
<dbReference type="SUPFAM" id="SSF52047">
    <property type="entry name" value="RNI-like"/>
    <property type="match status" value="1"/>
</dbReference>
<protein>
    <recommendedName>
        <fullName evidence="2">F-box domain-containing protein</fullName>
    </recommendedName>
</protein>
<dbReference type="OMA" id="DQALVHI"/>
<dbReference type="PROSITE" id="PS50181">
    <property type="entry name" value="FBOX"/>
    <property type="match status" value="1"/>
</dbReference>
<dbReference type="Gene3D" id="3.80.10.10">
    <property type="entry name" value="Ribonuclease Inhibitor"/>
    <property type="match status" value="2"/>
</dbReference>
<name>A7SCB1_NEMVE</name>